<dbReference type="Gene3D" id="1.10.287.950">
    <property type="entry name" value="Methyl-accepting chemotaxis protein"/>
    <property type="match status" value="1"/>
</dbReference>
<dbReference type="SUPFAM" id="SSF55785">
    <property type="entry name" value="PYP-like sensor domain (PAS domain)"/>
    <property type="match status" value="1"/>
</dbReference>
<dbReference type="PANTHER" id="PTHR32089">
    <property type="entry name" value="METHYL-ACCEPTING CHEMOTAXIS PROTEIN MCPB"/>
    <property type="match status" value="1"/>
</dbReference>
<dbReference type="PROSITE" id="PS50111">
    <property type="entry name" value="CHEMOTAXIS_TRANSDUC_2"/>
    <property type="match status" value="1"/>
</dbReference>
<dbReference type="Proteomes" id="UP000095401">
    <property type="component" value="Chromosome"/>
</dbReference>
<gene>
    <name evidence="8" type="ORF">BI364_07425</name>
</gene>
<evidence type="ECO:0000256" key="2">
    <source>
        <dbReference type="ARBA" id="ARBA00023224"/>
    </source>
</evidence>
<dbReference type="GO" id="GO:0006935">
    <property type="term" value="P:chemotaxis"/>
    <property type="evidence" value="ECO:0007669"/>
    <property type="project" value="UniProtKB-ARBA"/>
</dbReference>
<evidence type="ECO:0000256" key="1">
    <source>
        <dbReference type="ARBA" id="ARBA00004370"/>
    </source>
</evidence>
<dbReference type="NCBIfam" id="TIGR00229">
    <property type="entry name" value="sensory_box"/>
    <property type="match status" value="1"/>
</dbReference>
<dbReference type="PANTHER" id="PTHR32089:SF74">
    <property type="entry name" value="METHYL-ACCEPTING CHEMOTAXIS PROTEIN AER"/>
    <property type="match status" value="1"/>
</dbReference>
<keyword evidence="5" id="KW-1133">Transmembrane helix</keyword>
<comment type="subcellular location">
    <subcellularLocation>
        <location evidence="1">Membrane</location>
    </subcellularLocation>
</comment>
<dbReference type="Pfam" id="PF08447">
    <property type="entry name" value="PAS_3"/>
    <property type="match status" value="1"/>
</dbReference>
<feature type="transmembrane region" description="Helical" evidence="5">
    <location>
        <begin position="191"/>
        <end position="211"/>
    </location>
</feature>
<dbReference type="Pfam" id="PF00015">
    <property type="entry name" value="MCPsignal"/>
    <property type="match status" value="1"/>
</dbReference>
<evidence type="ECO:0000256" key="3">
    <source>
        <dbReference type="ARBA" id="ARBA00029447"/>
    </source>
</evidence>
<reference evidence="9" key="1">
    <citation type="submission" date="2016-09" db="EMBL/GenBank/DDBJ databases">
        <title>Acidihalobacter prosperus F5.</title>
        <authorList>
            <person name="Khaleque H.N."/>
            <person name="Ramsay J.P."/>
            <person name="Kaksonen A.H."/>
            <person name="Boxall N.J."/>
            <person name="Watkin E.L.J."/>
        </authorList>
    </citation>
    <scope>NUCLEOTIDE SEQUENCE [LARGE SCALE GENOMIC DNA]</scope>
    <source>
        <strain evidence="9">F5</strain>
    </source>
</reference>
<sequence>MKKNFPINHIEHKYDEDEVLISSTDPAGVITYSNDTFAKVAGFELNELLGKSHNIVRHPNMPQAAFTDLWQTIKTGRPWMGIVQNRSKDGGCYWVDAYVTPVYENGRCMGYESVRVKPREADRARAEKLYHGLGPAATDGGRGASTQEATKMVAKLSRRNRFDDIEARISIVVSCIFIASLAALILHTPSYVMMLLMIGLGFIALLSIRFIMRPLRELIDTVHKEIVDNPIMQAVYSNRKGEVGQIDVALQLLRAGQRTILRRVGEHADKLRDAAEQSVAELSLAVAQVEHQHLQTEQVATAVNQMAATVVEVARNTAAAANAAHRAEVETANGEMVTKALTQIIETLADEVADAVEVMAQLLKDSENITKVTDLINQIAEQTSLLALNASIEAARAGEHGRGFAVVASEVGELSKRTQKATIEIGFLVDGFRKSVDKSTQNMSSSKLLSDKGVGSARNVVSALELISQAVDVINTMNTQIATAAEEQSTVAEEINRNVVLIRNSAEQTATTANHTMNLSVDLISLANELDSLIERFEHK</sequence>
<name>A0A1D8IMY2_9GAMM</name>
<proteinExistence type="inferred from homology"/>
<dbReference type="GO" id="GO:0007165">
    <property type="term" value="P:signal transduction"/>
    <property type="evidence" value="ECO:0007669"/>
    <property type="project" value="UniProtKB-KW"/>
</dbReference>
<keyword evidence="5" id="KW-0472">Membrane</keyword>
<dbReference type="FunFam" id="1.10.287.950:FF:000001">
    <property type="entry name" value="Methyl-accepting chemotaxis sensory transducer"/>
    <property type="match status" value="1"/>
</dbReference>
<protein>
    <recommendedName>
        <fullName evidence="10">Chemotaxis protein</fullName>
    </recommendedName>
</protein>
<dbReference type="KEGG" id="aprs:BI364_07425"/>
<dbReference type="CDD" id="cd11386">
    <property type="entry name" value="MCP_signal"/>
    <property type="match status" value="1"/>
</dbReference>
<dbReference type="InterPro" id="IPR035965">
    <property type="entry name" value="PAS-like_dom_sf"/>
</dbReference>
<evidence type="ECO:0000256" key="4">
    <source>
        <dbReference type="PROSITE-ProRule" id="PRU00284"/>
    </source>
</evidence>
<dbReference type="InterPro" id="IPR013655">
    <property type="entry name" value="PAS_fold_3"/>
</dbReference>
<evidence type="ECO:0000313" key="8">
    <source>
        <dbReference type="EMBL" id="AOU97817.1"/>
    </source>
</evidence>
<keyword evidence="5" id="KW-0812">Transmembrane</keyword>
<accession>A0A1D8IMY2</accession>
<evidence type="ECO:0000313" key="9">
    <source>
        <dbReference type="Proteomes" id="UP000095401"/>
    </source>
</evidence>
<dbReference type="Gene3D" id="3.30.450.20">
    <property type="entry name" value="PAS domain"/>
    <property type="match status" value="1"/>
</dbReference>
<dbReference type="InterPro" id="IPR004089">
    <property type="entry name" value="MCPsignal_dom"/>
</dbReference>
<keyword evidence="9" id="KW-1185">Reference proteome</keyword>
<dbReference type="PROSITE" id="PS50112">
    <property type="entry name" value="PAS"/>
    <property type="match status" value="1"/>
</dbReference>
<dbReference type="InterPro" id="IPR000014">
    <property type="entry name" value="PAS"/>
</dbReference>
<dbReference type="AlphaFoldDB" id="A0A1D8IMY2"/>
<feature type="domain" description="PAS" evidence="7">
    <location>
        <begin position="25"/>
        <end position="52"/>
    </location>
</feature>
<dbReference type="RefSeq" id="WP_070078195.1">
    <property type="nucleotide sequence ID" value="NZ_CP017415.1"/>
</dbReference>
<dbReference type="EMBL" id="CP017415">
    <property type="protein sequence ID" value="AOU97817.1"/>
    <property type="molecule type" value="Genomic_DNA"/>
</dbReference>
<keyword evidence="2 4" id="KW-0807">Transducer</keyword>
<dbReference type="CDD" id="cd00130">
    <property type="entry name" value="PAS"/>
    <property type="match status" value="1"/>
</dbReference>
<feature type="domain" description="Methyl-accepting transducer" evidence="6">
    <location>
        <begin position="267"/>
        <end position="503"/>
    </location>
</feature>
<dbReference type="SMART" id="SM00283">
    <property type="entry name" value="MA"/>
    <property type="match status" value="1"/>
</dbReference>
<evidence type="ECO:0000259" key="6">
    <source>
        <dbReference type="PROSITE" id="PS50111"/>
    </source>
</evidence>
<dbReference type="SUPFAM" id="SSF58104">
    <property type="entry name" value="Methyl-accepting chemotaxis protein (MCP) signaling domain"/>
    <property type="match status" value="1"/>
</dbReference>
<evidence type="ECO:0000259" key="7">
    <source>
        <dbReference type="PROSITE" id="PS50112"/>
    </source>
</evidence>
<evidence type="ECO:0000256" key="5">
    <source>
        <dbReference type="SAM" id="Phobius"/>
    </source>
</evidence>
<feature type="transmembrane region" description="Helical" evidence="5">
    <location>
        <begin position="165"/>
        <end position="185"/>
    </location>
</feature>
<organism evidence="8 9">
    <name type="scientific">Acidihalobacter yilgarnensis</name>
    <dbReference type="NCBI Taxonomy" id="2819280"/>
    <lineage>
        <taxon>Bacteria</taxon>
        <taxon>Pseudomonadati</taxon>
        <taxon>Pseudomonadota</taxon>
        <taxon>Gammaproteobacteria</taxon>
        <taxon>Chromatiales</taxon>
        <taxon>Ectothiorhodospiraceae</taxon>
        <taxon>Acidihalobacter</taxon>
    </lineage>
</organism>
<comment type="similarity">
    <text evidence="3">Belongs to the methyl-accepting chemotaxis (MCP) protein family.</text>
</comment>
<evidence type="ECO:0008006" key="10">
    <source>
        <dbReference type="Google" id="ProtNLM"/>
    </source>
</evidence>
<dbReference type="GO" id="GO:0016020">
    <property type="term" value="C:membrane"/>
    <property type="evidence" value="ECO:0007669"/>
    <property type="project" value="UniProtKB-SubCell"/>
</dbReference>